<dbReference type="GO" id="GO:0016020">
    <property type="term" value="C:membrane"/>
    <property type="evidence" value="ECO:0007669"/>
    <property type="project" value="UniProtKB-SubCell"/>
</dbReference>
<organism evidence="8 9">
    <name type="scientific">Brettanomyces naardenensis</name>
    <name type="common">Yeast</name>
    <dbReference type="NCBI Taxonomy" id="13370"/>
    <lineage>
        <taxon>Eukaryota</taxon>
        <taxon>Fungi</taxon>
        <taxon>Dikarya</taxon>
        <taxon>Ascomycota</taxon>
        <taxon>Saccharomycotina</taxon>
        <taxon>Pichiomycetes</taxon>
        <taxon>Pichiales</taxon>
        <taxon>Pichiaceae</taxon>
        <taxon>Brettanomyces</taxon>
    </lineage>
</organism>
<dbReference type="InterPro" id="IPR011701">
    <property type="entry name" value="MFS"/>
</dbReference>
<evidence type="ECO:0000256" key="5">
    <source>
        <dbReference type="ARBA" id="ARBA00023136"/>
    </source>
</evidence>
<feature type="compositionally biased region" description="Basic and acidic residues" evidence="6">
    <location>
        <begin position="1"/>
        <end position="16"/>
    </location>
</feature>
<dbReference type="GO" id="GO:0022857">
    <property type="term" value="F:transmembrane transporter activity"/>
    <property type="evidence" value="ECO:0007669"/>
    <property type="project" value="InterPro"/>
</dbReference>
<keyword evidence="4 7" id="KW-1133">Transmembrane helix</keyword>
<dbReference type="PANTHER" id="PTHR43791">
    <property type="entry name" value="PERMEASE-RELATED"/>
    <property type="match status" value="1"/>
</dbReference>
<dbReference type="OrthoDB" id="1935484at2759"/>
<keyword evidence="5 7" id="KW-0472">Membrane</keyword>
<feature type="transmembrane region" description="Helical" evidence="7">
    <location>
        <begin position="380"/>
        <end position="401"/>
    </location>
</feature>
<keyword evidence="2" id="KW-0813">Transport</keyword>
<gene>
    <name evidence="8" type="ORF">BRENAR_LOCUS1500</name>
</gene>
<dbReference type="Gene3D" id="1.20.1250.20">
    <property type="entry name" value="MFS general substrate transporter like domains"/>
    <property type="match status" value="1"/>
</dbReference>
<evidence type="ECO:0000256" key="3">
    <source>
        <dbReference type="ARBA" id="ARBA00022692"/>
    </source>
</evidence>
<dbReference type="FunFam" id="1.20.1250.20:FF:000106">
    <property type="entry name" value="MFS transporter, putative"/>
    <property type="match status" value="1"/>
</dbReference>
<keyword evidence="9" id="KW-1185">Reference proteome</keyword>
<dbReference type="FunCoup" id="A0A448YII4">
    <property type="interactions" value="64"/>
</dbReference>
<dbReference type="AlphaFoldDB" id="A0A448YII4"/>
<dbReference type="Proteomes" id="UP000290900">
    <property type="component" value="Unassembled WGS sequence"/>
</dbReference>
<dbReference type="EMBL" id="CAACVR010000007">
    <property type="protein sequence ID" value="VEU20765.1"/>
    <property type="molecule type" value="Genomic_DNA"/>
</dbReference>
<evidence type="ECO:0000256" key="7">
    <source>
        <dbReference type="SAM" id="Phobius"/>
    </source>
</evidence>
<dbReference type="SUPFAM" id="SSF103473">
    <property type="entry name" value="MFS general substrate transporter"/>
    <property type="match status" value="1"/>
</dbReference>
<feature type="transmembrane region" description="Helical" evidence="7">
    <location>
        <begin position="505"/>
        <end position="525"/>
    </location>
</feature>
<feature type="transmembrane region" description="Helical" evidence="7">
    <location>
        <begin position="265"/>
        <end position="287"/>
    </location>
</feature>
<protein>
    <submittedName>
        <fullName evidence="8">DEKNAAC101772</fullName>
    </submittedName>
</protein>
<feature type="transmembrane region" description="Helical" evidence="7">
    <location>
        <begin position="233"/>
        <end position="253"/>
    </location>
</feature>
<accession>A0A448YII4</accession>
<feature type="region of interest" description="Disordered" evidence="6">
    <location>
        <begin position="1"/>
        <end position="23"/>
    </location>
</feature>
<dbReference type="PANTHER" id="PTHR43791:SF29">
    <property type="entry name" value="MAJOR FACILITATOR SUPERFAMILY (MFS) PROFILE DOMAIN-CONTAINING PROTEIN"/>
    <property type="match status" value="1"/>
</dbReference>
<sequence>MADASKKNTVLEKTSENDGSSEEIAYAPTTTGKEAEATTSVLSTVDTLEAQSEVVPNPFLNDKVADHYRDLYETTHYECRKRFDPEFTWTAEEQKKLNRKLDWKVALLACVLFVSLQTDRGNLGQAVADNMLKELNMTNNQYNTGNTIFYLCFLSAELPSQLISKRLGCDIWIPIEMCLWALVSLSQCKLTSATGFYITRALLGVFEGGFIPDLVLWMSYFYTGAELTIRLSFFWTSMALTQIVTSVLAYGIFHLRGVGGMGGWSWLFLIEGLMTLVIGIAGFFLMVPSAVQTKKPWNKNGWFTEREEYIVVNKILRDDPTKGDIHNRQGLTPKMLWEAMCDYYLWPVYIIGIVAYVPMNALTAYLTLLLKSMGYSTFDVNLLAIPNYVLHFILLLWITWYSEKTRSIFNVCLFQPLWAVPLLGVLRWWNGSFADKWPTYVVITLILATPYIHAMMVSVCSRNAQSIKTRTVSASLYNMFVQAGSIIASNIFQVKDAPLYHKGNAALFGLAAAMIPLLIFTKWFYVTINNRREKKWSAMTYEEREHYILTTKDKGSSRLNFRFAH</sequence>
<dbReference type="InterPro" id="IPR036259">
    <property type="entry name" value="MFS_trans_sf"/>
</dbReference>
<evidence type="ECO:0000313" key="8">
    <source>
        <dbReference type="EMBL" id="VEU20765.1"/>
    </source>
</evidence>
<feature type="transmembrane region" description="Helical" evidence="7">
    <location>
        <begin position="472"/>
        <end position="493"/>
    </location>
</feature>
<feature type="transmembrane region" description="Helical" evidence="7">
    <location>
        <begin position="343"/>
        <end position="368"/>
    </location>
</feature>
<evidence type="ECO:0000313" key="9">
    <source>
        <dbReference type="Proteomes" id="UP000290900"/>
    </source>
</evidence>
<reference evidence="8 9" key="1">
    <citation type="submission" date="2018-12" db="EMBL/GenBank/DDBJ databases">
        <authorList>
            <person name="Tiukova I."/>
            <person name="Dainat J."/>
        </authorList>
    </citation>
    <scope>NUCLEOTIDE SEQUENCE [LARGE SCALE GENOMIC DNA]</scope>
</reference>
<evidence type="ECO:0000256" key="2">
    <source>
        <dbReference type="ARBA" id="ARBA00022448"/>
    </source>
</evidence>
<dbReference type="STRING" id="13370.A0A448YII4"/>
<feature type="transmembrane region" description="Helical" evidence="7">
    <location>
        <begin position="408"/>
        <end position="429"/>
    </location>
</feature>
<dbReference type="Pfam" id="PF07690">
    <property type="entry name" value="MFS_1"/>
    <property type="match status" value="1"/>
</dbReference>
<keyword evidence="3 7" id="KW-0812">Transmembrane</keyword>
<dbReference type="InParanoid" id="A0A448YII4"/>
<proteinExistence type="predicted"/>
<name>A0A448YII4_BRENA</name>
<comment type="subcellular location">
    <subcellularLocation>
        <location evidence="1">Membrane</location>
        <topology evidence="1">Multi-pass membrane protein</topology>
    </subcellularLocation>
</comment>
<evidence type="ECO:0000256" key="6">
    <source>
        <dbReference type="SAM" id="MobiDB-lite"/>
    </source>
</evidence>
<evidence type="ECO:0000256" key="4">
    <source>
        <dbReference type="ARBA" id="ARBA00022989"/>
    </source>
</evidence>
<evidence type="ECO:0000256" key="1">
    <source>
        <dbReference type="ARBA" id="ARBA00004141"/>
    </source>
</evidence>
<feature type="transmembrane region" description="Helical" evidence="7">
    <location>
        <begin position="441"/>
        <end position="460"/>
    </location>
</feature>